<dbReference type="PANTHER" id="PTHR45935:SF14">
    <property type="entry name" value="SCAN BOX DOMAIN-CONTAINING PROTEIN"/>
    <property type="match status" value="1"/>
</dbReference>
<sequence length="150" mass="17255">METEGYLEAQRNREAQNDKMRSPSNEMMAEEPEVVLIPAPQVQAPREPSGLPQESLDEDSLEDLETMPRRNPPNAAASRQRFRKFRYEDGAGPRDVLRHLQELAGQWLRPDIHTKEQIVEMLVQEQFQAVLPEELRARAQRCQPGVRITG</sequence>
<accession>A0A2Y9K974</accession>
<name>A0A2Y9K974_ENHLU</name>
<protein>
    <submittedName>
        <fullName evidence="6">SCAN domain-containing protein 1-like</fullName>
    </submittedName>
</protein>
<dbReference type="RefSeq" id="XP_022370262.1">
    <property type="nucleotide sequence ID" value="XM_022514554.1"/>
</dbReference>
<feature type="region of interest" description="Disordered" evidence="3">
    <location>
        <begin position="1"/>
        <end position="80"/>
    </location>
</feature>
<dbReference type="Pfam" id="PF02023">
    <property type="entry name" value="SCAN"/>
    <property type="match status" value="1"/>
</dbReference>
<keyword evidence="1 2" id="KW-0539">Nucleus</keyword>
<dbReference type="GO" id="GO:0005634">
    <property type="term" value="C:nucleus"/>
    <property type="evidence" value="ECO:0007669"/>
    <property type="project" value="UniProtKB-SubCell"/>
</dbReference>
<dbReference type="OrthoDB" id="6077919at2759"/>
<dbReference type="PROSITE" id="PS50804">
    <property type="entry name" value="SCAN_BOX"/>
    <property type="match status" value="1"/>
</dbReference>
<evidence type="ECO:0000313" key="5">
    <source>
        <dbReference type="Proteomes" id="UP000248482"/>
    </source>
</evidence>
<evidence type="ECO:0000256" key="3">
    <source>
        <dbReference type="SAM" id="MobiDB-lite"/>
    </source>
</evidence>
<dbReference type="SUPFAM" id="SSF47353">
    <property type="entry name" value="Retrovirus capsid dimerization domain-like"/>
    <property type="match status" value="1"/>
</dbReference>
<dbReference type="PANTHER" id="PTHR45935">
    <property type="entry name" value="PROTEIN ZBED8-RELATED"/>
    <property type="match status" value="1"/>
</dbReference>
<dbReference type="Proteomes" id="UP000248482">
    <property type="component" value="Unplaced"/>
</dbReference>
<dbReference type="SMART" id="SM00431">
    <property type="entry name" value="SCAN"/>
    <property type="match status" value="1"/>
</dbReference>
<gene>
    <name evidence="6" type="primary">LOC111154703</name>
</gene>
<feature type="compositionally biased region" description="Basic and acidic residues" evidence="3">
    <location>
        <begin position="10"/>
        <end position="21"/>
    </location>
</feature>
<reference evidence="6" key="1">
    <citation type="submission" date="2025-08" db="UniProtKB">
        <authorList>
            <consortium name="RefSeq"/>
        </authorList>
    </citation>
    <scope>IDENTIFICATION</scope>
    <source>
        <tissue evidence="6">Blood</tissue>
    </source>
</reference>
<proteinExistence type="predicted"/>
<comment type="subcellular location">
    <subcellularLocation>
        <location evidence="2">Nucleus</location>
    </subcellularLocation>
</comment>
<evidence type="ECO:0000313" key="6">
    <source>
        <dbReference type="RefSeq" id="XP_022370262.1"/>
    </source>
</evidence>
<evidence type="ECO:0000259" key="4">
    <source>
        <dbReference type="PROSITE" id="PS50804"/>
    </source>
</evidence>
<organism evidence="5 6">
    <name type="scientific">Enhydra lutris kenyoni</name>
    <name type="common">northern sea otter</name>
    <dbReference type="NCBI Taxonomy" id="391180"/>
    <lineage>
        <taxon>Eukaryota</taxon>
        <taxon>Metazoa</taxon>
        <taxon>Chordata</taxon>
        <taxon>Craniata</taxon>
        <taxon>Vertebrata</taxon>
        <taxon>Euteleostomi</taxon>
        <taxon>Mammalia</taxon>
        <taxon>Eutheria</taxon>
        <taxon>Laurasiatheria</taxon>
        <taxon>Carnivora</taxon>
        <taxon>Caniformia</taxon>
        <taxon>Musteloidea</taxon>
        <taxon>Mustelidae</taxon>
        <taxon>Lutrinae</taxon>
        <taxon>Enhydra</taxon>
    </lineage>
</organism>
<dbReference type="AlphaFoldDB" id="A0A2Y9K974"/>
<feature type="domain" description="SCAN box" evidence="4">
    <location>
        <begin position="79"/>
        <end position="144"/>
    </location>
</feature>
<dbReference type="InterPro" id="IPR038269">
    <property type="entry name" value="SCAN_sf"/>
</dbReference>
<keyword evidence="5" id="KW-1185">Reference proteome</keyword>
<evidence type="ECO:0000256" key="2">
    <source>
        <dbReference type="PROSITE-ProRule" id="PRU00187"/>
    </source>
</evidence>
<dbReference type="Gene3D" id="1.10.4020.10">
    <property type="entry name" value="DNA breaking-rejoining enzymes"/>
    <property type="match status" value="1"/>
</dbReference>
<evidence type="ECO:0000256" key="1">
    <source>
        <dbReference type="ARBA" id="ARBA00023242"/>
    </source>
</evidence>
<dbReference type="GeneID" id="111154703"/>
<dbReference type="KEGG" id="elk:111154703"/>
<dbReference type="InterPro" id="IPR003309">
    <property type="entry name" value="SCAN_dom"/>
</dbReference>
<dbReference type="InterPro" id="IPR050916">
    <property type="entry name" value="SCAN-C2H2_zinc_finger"/>
</dbReference>
<feature type="compositionally biased region" description="Acidic residues" evidence="3">
    <location>
        <begin position="55"/>
        <end position="65"/>
    </location>
</feature>